<accession>A0A0M3I3F1</accession>
<protein>
    <submittedName>
        <fullName evidence="2">Transposase</fullName>
    </submittedName>
</protein>
<evidence type="ECO:0000313" key="1">
    <source>
        <dbReference type="Proteomes" id="UP000036681"/>
    </source>
</evidence>
<reference evidence="2" key="1">
    <citation type="submission" date="2017-02" db="UniProtKB">
        <authorList>
            <consortium name="WormBaseParasite"/>
        </authorList>
    </citation>
    <scope>IDENTIFICATION</scope>
</reference>
<sequence length="31" mass="3856">MRITLLLLNCRILWSRFAFSLYDIHHYRTAM</sequence>
<keyword evidence="1" id="KW-1185">Reference proteome</keyword>
<evidence type="ECO:0000313" key="2">
    <source>
        <dbReference type="WBParaSite" id="ALUE_0001116501-mRNA-1"/>
    </source>
</evidence>
<organism evidence="1 2">
    <name type="scientific">Ascaris lumbricoides</name>
    <name type="common">Giant roundworm</name>
    <dbReference type="NCBI Taxonomy" id="6252"/>
    <lineage>
        <taxon>Eukaryota</taxon>
        <taxon>Metazoa</taxon>
        <taxon>Ecdysozoa</taxon>
        <taxon>Nematoda</taxon>
        <taxon>Chromadorea</taxon>
        <taxon>Rhabditida</taxon>
        <taxon>Spirurina</taxon>
        <taxon>Ascaridomorpha</taxon>
        <taxon>Ascaridoidea</taxon>
        <taxon>Ascarididae</taxon>
        <taxon>Ascaris</taxon>
    </lineage>
</organism>
<dbReference type="AlphaFoldDB" id="A0A0M3I3F1"/>
<name>A0A0M3I3F1_ASCLU</name>
<dbReference type="WBParaSite" id="ALUE_0001116501-mRNA-1">
    <property type="protein sequence ID" value="ALUE_0001116501-mRNA-1"/>
    <property type="gene ID" value="ALUE_0001116501"/>
</dbReference>
<dbReference type="Proteomes" id="UP000036681">
    <property type="component" value="Unplaced"/>
</dbReference>
<proteinExistence type="predicted"/>